<dbReference type="EMBL" id="VJMH01005347">
    <property type="protein sequence ID" value="KAF0697030.1"/>
    <property type="molecule type" value="Genomic_DNA"/>
</dbReference>
<keyword evidence="3" id="KW-1185">Reference proteome</keyword>
<accession>A0A485KX38</accession>
<dbReference type="OrthoDB" id="76955at2759"/>
<evidence type="ECO:0000313" key="3">
    <source>
        <dbReference type="Proteomes" id="UP000332933"/>
    </source>
</evidence>
<dbReference type="AlphaFoldDB" id="A0A485KX38"/>
<protein>
    <submittedName>
        <fullName evidence="2">Aste57867_12258 protein</fullName>
    </submittedName>
</protein>
<evidence type="ECO:0000313" key="2">
    <source>
        <dbReference type="EMBL" id="VFT89111.1"/>
    </source>
</evidence>
<reference evidence="1" key="2">
    <citation type="submission" date="2019-06" db="EMBL/GenBank/DDBJ databases">
        <title>Genomics analysis of Aphanomyces spp. identifies a new class of oomycete effector associated with host adaptation.</title>
        <authorList>
            <person name="Gaulin E."/>
        </authorList>
    </citation>
    <scope>NUCLEOTIDE SEQUENCE</scope>
    <source>
        <strain evidence="1">CBS 578.67</strain>
    </source>
</reference>
<reference evidence="2 3" key="1">
    <citation type="submission" date="2019-03" db="EMBL/GenBank/DDBJ databases">
        <authorList>
            <person name="Gaulin E."/>
            <person name="Dumas B."/>
        </authorList>
    </citation>
    <scope>NUCLEOTIDE SEQUENCE [LARGE SCALE GENOMIC DNA]</scope>
    <source>
        <strain evidence="2">CBS 568.67</strain>
    </source>
</reference>
<evidence type="ECO:0000313" key="1">
    <source>
        <dbReference type="EMBL" id="KAF0697030.1"/>
    </source>
</evidence>
<dbReference type="EMBL" id="CAADRA010005368">
    <property type="protein sequence ID" value="VFT89111.1"/>
    <property type="molecule type" value="Genomic_DNA"/>
</dbReference>
<proteinExistence type="predicted"/>
<dbReference type="Proteomes" id="UP000332933">
    <property type="component" value="Unassembled WGS sequence"/>
</dbReference>
<gene>
    <name evidence="2" type="primary">Aste57867_12258</name>
    <name evidence="1" type="ORF">As57867_012213</name>
    <name evidence="2" type="ORF">ASTE57867_12258</name>
</gene>
<organism evidence="2 3">
    <name type="scientific">Aphanomyces stellatus</name>
    <dbReference type="NCBI Taxonomy" id="120398"/>
    <lineage>
        <taxon>Eukaryota</taxon>
        <taxon>Sar</taxon>
        <taxon>Stramenopiles</taxon>
        <taxon>Oomycota</taxon>
        <taxon>Saprolegniomycetes</taxon>
        <taxon>Saprolegniales</taxon>
        <taxon>Verrucalvaceae</taxon>
        <taxon>Aphanomyces</taxon>
    </lineage>
</organism>
<sequence length="108" mass="11823">MVKLSYNYSKAAAAIATPSSTKGTPSTQWQTYFNLESWLPVAAASKPDVAAQPTSYTKEGNVDGWVFLGEETDGKHFSYADVATGKREQVTKETEHIAQEYVMLPTSL</sequence>
<name>A0A485KX38_9STRA</name>